<proteinExistence type="predicted"/>
<reference evidence="1" key="2">
    <citation type="submission" date="2021-10" db="EMBL/GenBank/DDBJ databases">
        <authorList>
            <person name="Piombo E."/>
        </authorList>
    </citation>
    <scope>NUCLEOTIDE SEQUENCE</scope>
</reference>
<name>A0ACA9UK24_BIOOC</name>
<dbReference type="EMBL" id="CADEHS020000527">
    <property type="protein sequence ID" value="CAG9953453.1"/>
    <property type="molecule type" value="Genomic_DNA"/>
</dbReference>
<gene>
    <name evidence="1" type="ORF">CRV2_00019026</name>
</gene>
<keyword evidence="2" id="KW-1185">Reference proteome</keyword>
<sequence length="118" mass="13340">MLLLHLLALWAYEMWALGPKDMRPSREEYVKEDILEYFGDVLQGKGNKDLYVEILARMIQALHCVLYSQNSRLVCLTEPALSISRQLLLPAPASKATQYWIIRLAGPDNLGHAEAAIS</sequence>
<accession>A0ACA9UK24</accession>
<comment type="caution">
    <text evidence="1">The sequence shown here is derived from an EMBL/GenBank/DDBJ whole genome shotgun (WGS) entry which is preliminary data.</text>
</comment>
<organism evidence="1 2">
    <name type="scientific">Clonostachys rosea f. rosea IK726</name>
    <dbReference type="NCBI Taxonomy" id="1349383"/>
    <lineage>
        <taxon>Eukaryota</taxon>
        <taxon>Fungi</taxon>
        <taxon>Dikarya</taxon>
        <taxon>Ascomycota</taxon>
        <taxon>Pezizomycotina</taxon>
        <taxon>Sordariomycetes</taxon>
        <taxon>Hypocreomycetidae</taxon>
        <taxon>Hypocreales</taxon>
        <taxon>Bionectriaceae</taxon>
        <taxon>Clonostachys</taxon>
    </lineage>
</organism>
<dbReference type="Proteomes" id="UP000836387">
    <property type="component" value="Unassembled WGS sequence"/>
</dbReference>
<reference evidence="1" key="1">
    <citation type="submission" date="2020-04" db="EMBL/GenBank/DDBJ databases">
        <authorList>
            <person name="Broberg M."/>
        </authorList>
    </citation>
    <scope>NUCLEOTIDE SEQUENCE</scope>
</reference>
<protein>
    <submittedName>
        <fullName evidence="1">Uncharacterized protein</fullName>
    </submittedName>
</protein>
<evidence type="ECO:0000313" key="1">
    <source>
        <dbReference type="EMBL" id="CAG9953453.1"/>
    </source>
</evidence>
<evidence type="ECO:0000313" key="2">
    <source>
        <dbReference type="Proteomes" id="UP000836387"/>
    </source>
</evidence>